<dbReference type="AlphaFoldDB" id="A0A1G9XRN3"/>
<name>A0A1G9XRN3_9BACI</name>
<organism evidence="2 3">
    <name type="scientific">Tenuibacillus multivorans</name>
    <dbReference type="NCBI Taxonomy" id="237069"/>
    <lineage>
        <taxon>Bacteria</taxon>
        <taxon>Bacillati</taxon>
        <taxon>Bacillota</taxon>
        <taxon>Bacilli</taxon>
        <taxon>Bacillales</taxon>
        <taxon>Bacillaceae</taxon>
        <taxon>Tenuibacillus</taxon>
    </lineage>
</organism>
<evidence type="ECO:0000313" key="2">
    <source>
        <dbReference type="EMBL" id="SDM98903.1"/>
    </source>
</evidence>
<reference evidence="2 3" key="1">
    <citation type="submission" date="2016-10" db="EMBL/GenBank/DDBJ databases">
        <authorList>
            <person name="de Groot N.N."/>
        </authorList>
    </citation>
    <scope>NUCLEOTIDE SEQUENCE [LARGE SCALE GENOMIC DNA]</scope>
    <source>
        <strain evidence="2 3">CGMCC 1.3442</strain>
    </source>
</reference>
<evidence type="ECO:0000256" key="1">
    <source>
        <dbReference type="SAM" id="Coils"/>
    </source>
</evidence>
<protein>
    <submittedName>
        <fullName evidence="2">Uncharacterized protein</fullName>
    </submittedName>
</protein>
<proteinExistence type="predicted"/>
<evidence type="ECO:0000313" key="3">
    <source>
        <dbReference type="Proteomes" id="UP000199334"/>
    </source>
</evidence>
<dbReference type="EMBL" id="FNIG01000002">
    <property type="protein sequence ID" value="SDM98903.1"/>
    <property type="molecule type" value="Genomic_DNA"/>
</dbReference>
<gene>
    <name evidence="2" type="ORF">SAMN05216498_1064</name>
</gene>
<keyword evidence="1" id="KW-0175">Coiled coil</keyword>
<accession>A0A1G9XRN3</accession>
<feature type="coiled-coil region" evidence="1">
    <location>
        <begin position="48"/>
        <end position="105"/>
    </location>
</feature>
<dbReference type="Proteomes" id="UP000199334">
    <property type="component" value="Unassembled WGS sequence"/>
</dbReference>
<dbReference type="STRING" id="237069.SAMN05216498_1064"/>
<dbReference type="RefSeq" id="WP_093855576.1">
    <property type="nucleotide sequence ID" value="NZ_BJVZ01000001.1"/>
</dbReference>
<keyword evidence="3" id="KW-1185">Reference proteome</keyword>
<sequence>MKKKITNWFIKTVWPFILKLLIRYAEEIVRFIVHKIKKIIKDYQLNKRKAYDKEISDKEVELSETSNESIKARLRNEIKELNLKRDAYIESLDDINEIIKDAEDKLITDVHNNTKDLKAEDFINKQNNQLELDESKQLFLENDVETQK</sequence>
<dbReference type="OrthoDB" id="9946021at2"/>